<dbReference type="PRINTS" id="PR01008">
    <property type="entry name" value="FLGLRINGFLGH"/>
</dbReference>
<evidence type="ECO:0000256" key="2">
    <source>
        <dbReference type="ARBA" id="ARBA00004370"/>
    </source>
</evidence>
<organism evidence="11 12">
    <name type="scientific">Herbaspirillum hiltneri N3</name>
    <dbReference type="NCBI Taxonomy" id="1262470"/>
    <lineage>
        <taxon>Bacteria</taxon>
        <taxon>Pseudomonadati</taxon>
        <taxon>Pseudomonadota</taxon>
        <taxon>Betaproteobacteria</taxon>
        <taxon>Burkholderiales</taxon>
        <taxon>Oxalobacteraceae</taxon>
        <taxon>Herbaspirillum</taxon>
    </lineage>
</organism>
<proteinExistence type="inferred from homology"/>
<dbReference type="RefSeq" id="WP_053197166.1">
    <property type="nucleotide sequence ID" value="NZ_CP011409.1"/>
</dbReference>
<dbReference type="Pfam" id="PF02107">
    <property type="entry name" value="FlgH"/>
    <property type="match status" value="1"/>
</dbReference>
<evidence type="ECO:0000313" key="11">
    <source>
        <dbReference type="EMBL" id="AKZ63002.1"/>
    </source>
</evidence>
<keyword evidence="11" id="KW-0969">Cilium</keyword>
<keyword evidence="11" id="KW-0282">Flagellum</keyword>
<gene>
    <name evidence="9" type="primary">flgH</name>
    <name evidence="11" type="ORF">F506_10270</name>
</gene>
<comment type="function">
    <text evidence="1 9">Assembles around the rod to form the L-ring and probably protects the motor/basal body from shearing forces during rotation.</text>
</comment>
<reference evidence="12" key="1">
    <citation type="journal article" date="2015" name="Genome Announc.">
        <title>Complete Genome Sequence of Herbaspirillum hiltneri N3 (DSM 17495), Isolated from Surface-Sterilized Wheat Roots.</title>
        <authorList>
            <person name="Guizelini D."/>
            <person name="Saizaki P.M."/>
            <person name="Coimbra N.A."/>
            <person name="Weiss V.A."/>
            <person name="Faoro H."/>
            <person name="Sfeir M.Z."/>
            <person name="Baura V.A."/>
            <person name="Monteiro R.A."/>
            <person name="Chubatsu L.S."/>
            <person name="Souza E.M."/>
            <person name="Cruz L.M."/>
            <person name="Pedrosa F.O."/>
            <person name="Raittz R.T."/>
            <person name="Marchaukoski J.N."/>
            <person name="Steffens M.B."/>
        </authorList>
    </citation>
    <scope>NUCLEOTIDE SEQUENCE [LARGE SCALE GENOMIC DNA]</scope>
    <source>
        <strain evidence="12">N3</strain>
    </source>
</reference>
<protein>
    <recommendedName>
        <fullName evidence="9">Flagellar L-ring protein</fullName>
    </recommendedName>
    <alternativeName>
        <fullName evidence="9">Basal body L-ring protein</fullName>
    </alternativeName>
</protein>
<keyword evidence="7 9" id="KW-0975">Bacterial flagellum</keyword>
<dbReference type="InterPro" id="IPR000527">
    <property type="entry name" value="Flag_Lring"/>
</dbReference>
<feature type="signal peptide" evidence="10">
    <location>
        <begin position="1"/>
        <end position="17"/>
    </location>
</feature>
<sequence length="219" mass="22757">MKSLLKLAAIVGMIALAGCETVPDSIVKTPLTAKPQPAAYAPPTNGAIFQSAAYRPLLEDRRARLVGDTLTIIINEKTSAAKSAGSSGSKTGSASAIAPTLFGTSIKELSGSGGSTNKFEDKGAISSSNNFTGTIGVTVIEVMPNGNMVVSGEKQVALDKGVEYVRFSGTVSPDNIATGNTVSSTLVADAKVEYRTNTRVDMAEFMSSLSRFFFSVSPF</sequence>
<dbReference type="PANTHER" id="PTHR34933">
    <property type="entry name" value="FLAGELLAR L-RING PROTEIN"/>
    <property type="match status" value="1"/>
</dbReference>
<evidence type="ECO:0000256" key="3">
    <source>
        <dbReference type="ARBA" id="ARBA00006929"/>
    </source>
</evidence>
<accession>A0ABM5V0R7</accession>
<keyword evidence="6 9" id="KW-0472">Membrane</keyword>
<dbReference type="EMBL" id="CP011409">
    <property type="protein sequence ID" value="AKZ63002.1"/>
    <property type="molecule type" value="Genomic_DNA"/>
</dbReference>
<dbReference type="Proteomes" id="UP000063429">
    <property type="component" value="Chromosome"/>
</dbReference>
<comment type="subcellular location">
    <subcellularLocation>
        <location evidence="9">Cell outer membrane</location>
        <topology evidence="9">Lipid-anchor</topology>
    </subcellularLocation>
    <subcellularLocation>
        <location evidence="9">Bacterial flagellum basal body</location>
    </subcellularLocation>
    <subcellularLocation>
        <location evidence="2">Membrane</location>
    </subcellularLocation>
</comment>
<evidence type="ECO:0000256" key="5">
    <source>
        <dbReference type="ARBA" id="ARBA00022729"/>
    </source>
</evidence>
<evidence type="ECO:0000256" key="9">
    <source>
        <dbReference type="HAMAP-Rule" id="MF_00415"/>
    </source>
</evidence>
<evidence type="ECO:0000256" key="6">
    <source>
        <dbReference type="ARBA" id="ARBA00023136"/>
    </source>
</evidence>
<evidence type="ECO:0000256" key="10">
    <source>
        <dbReference type="SAM" id="SignalP"/>
    </source>
</evidence>
<keyword evidence="11" id="KW-0966">Cell projection</keyword>
<comment type="subunit">
    <text evidence="4 9">The basal body constitutes a major portion of the flagellar organelle and consists of four rings (L,P,S, and M) mounted on a central rod.</text>
</comment>
<dbReference type="HAMAP" id="MF_00415">
    <property type="entry name" value="FlgH"/>
    <property type="match status" value="1"/>
</dbReference>
<evidence type="ECO:0000256" key="8">
    <source>
        <dbReference type="ARBA" id="ARBA00023237"/>
    </source>
</evidence>
<evidence type="ECO:0000313" key="12">
    <source>
        <dbReference type="Proteomes" id="UP000063429"/>
    </source>
</evidence>
<dbReference type="PANTHER" id="PTHR34933:SF3">
    <property type="entry name" value="FLAGELLAR L-RING PROTEIN"/>
    <property type="match status" value="1"/>
</dbReference>
<evidence type="ECO:0000256" key="1">
    <source>
        <dbReference type="ARBA" id="ARBA00002591"/>
    </source>
</evidence>
<feature type="chain" id="PRO_5047356763" description="Flagellar L-ring protein" evidence="10">
    <location>
        <begin position="18"/>
        <end position="219"/>
    </location>
</feature>
<evidence type="ECO:0000256" key="4">
    <source>
        <dbReference type="ARBA" id="ARBA00011439"/>
    </source>
</evidence>
<comment type="similarity">
    <text evidence="3 9">Belongs to the FlgH family.</text>
</comment>
<keyword evidence="9" id="KW-0449">Lipoprotein</keyword>
<keyword evidence="12" id="KW-1185">Reference proteome</keyword>
<keyword evidence="5 9" id="KW-0732">Signal</keyword>
<evidence type="ECO:0000256" key="7">
    <source>
        <dbReference type="ARBA" id="ARBA00023143"/>
    </source>
</evidence>
<name>A0ABM5V0R7_9BURK</name>
<keyword evidence="8 9" id="KW-0998">Cell outer membrane</keyword>
<dbReference type="PROSITE" id="PS51257">
    <property type="entry name" value="PROKAR_LIPOPROTEIN"/>
    <property type="match status" value="1"/>
</dbReference>